<sequence length="1355" mass="153452">MGLTELKNKLAAIVPETDFKLDERSTLDILNWLQEYAKNIPFDQEKKQFWDSFYFIQENNPEKLADLYQNVNKADGRLPAHQAFVLAFLKLLETSKVLFNTFPARHRDLYYRELLGLKPRNAQADSVALGITLNTDNAEYLIPKGTLFDAGQDSAGNPLQYASDADLLANQGKLTDLRWCRKDNDSWQSAILLNHSDNIELPENGIRLFSPTPNDAPVLSGYLITSPLFAMSKGERVIKITLANEWTGNPDHITAKISSGDHWLSLSAKKESAESIHYLKLYLSTNDDPISPPDNLDNMMFDVPVLKMGTIQGPVLPKITDIEISINGNSNVRYSSDSSIEKTDATSFPFGQSPSSGSGFNLIAPEWYGTESAKLTITPQWTGLPKEGFKKWYQEYSSPPENNAFKVQAYLITPQKREKFNEAQSLFNESKSNELQGKSLTFTLPTMDYSVADSPSSNNWPASIRLELTEQDFMHAQYWQNPTGKNQPYTPKISALQIQFSAKVKPEQFSVYPLTPFGWGKAGENRTSLTHHTFYLGFTDVLPGQTLSLYWQLEGSRKLPLSWFYLNKNNNWSPLDKLIDDKTRNLFDRGTWRTLLPHDASNQTSQMPKGRYWLKAQTPPIRHLLAKTNKGKLTDLYWYRKDNGSWQSAMPLNLSNGIKLPANGIQIFSPTSNDASVLSGYLITASLFAMPAGERTIKATLESEWTGDLAHITAQISSGDRWLSLSVKKEKVDNTHYLTFFLSANDDPISPPDALDNMAFDDPVLKLTTIQGSILPKITGIESNINCNHNILYASESLDKQIEPIDTTLFPFGQSPSIGASFNLAVPKWYGSENTALTITPQWINLPTENFSTWYEKYSPKPENNSAFKVKGYLSDSYSESKLNEGNAQALFDGDERPQGKNLNFTLPEIDYDYGYYDNASVRIELVEQDFMHTQYKQDATSKNPPYTPQISALQVQFNAKVKAEHFSIYPLTPFGWGYADSEISSLTNEAFYLGFTGISPEDTLSLYWQLKGTKKPALSWSYLSHSNTWEPLTELPQSLSNQEVWSTLLPWQASSTKSQMPKGRYWLKAELNEEQEVPIKIINKIEPLDYPQIKDLLYNATTATLINKETVEQDHFINGLTANNIKQPVNASVAINDVTQPWTSWNGRPKETEQGFLTRVSTRLSHRNRVLSWKDIVTLLKENFINLFDVKYPSASELTKIPAPEKRQLIIIPDNRYKDNDDSLRPVLNQARLSEMVEWSDRLSSPWTTIEIKNPTYVNVLIHYELIFSSDVNPDYGLHQLKQELSRKYMPWGENTAIGVTPGNRIDYFQLLATIQQSPLVERVTNLTLTKDNQPTVNESIEAADDEVLILVWS</sequence>
<evidence type="ECO:0000313" key="2">
    <source>
        <dbReference type="Proteomes" id="UP000591844"/>
    </source>
</evidence>
<organism evidence="1 2">
    <name type="scientific">Photorhabdus cinerea</name>
    <dbReference type="NCBI Taxonomy" id="471575"/>
    <lineage>
        <taxon>Bacteria</taxon>
        <taxon>Pseudomonadati</taxon>
        <taxon>Pseudomonadota</taxon>
        <taxon>Gammaproteobacteria</taxon>
        <taxon>Enterobacterales</taxon>
        <taxon>Morganellaceae</taxon>
        <taxon>Photorhabdus</taxon>
    </lineage>
</organism>
<dbReference type="RefSeq" id="WP_166304015.1">
    <property type="nucleotide sequence ID" value="NZ_CAWPIB010000005.1"/>
</dbReference>
<dbReference type="Proteomes" id="UP000591844">
    <property type="component" value="Unassembled WGS sequence"/>
</dbReference>
<dbReference type="EMBL" id="PUJW01000005">
    <property type="protein sequence ID" value="NHB91842.1"/>
    <property type="molecule type" value="Genomic_DNA"/>
</dbReference>
<evidence type="ECO:0008006" key="3">
    <source>
        <dbReference type="Google" id="ProtNLM"/>
    </source>
</evidence>
<accession>A0A7X5QCP2</accession>
<comment type="caution">
    <text evidence="1">The sequence shown here is derived from an EMBL/GenBank/DDBJ whole genome shotgun (WGS) entry which is preliminary data.</text>
</comment>
<name>A0A7X5QCP2_9GAMM</name>
<protein>
    <recommendedName>
        <fullName evidence="3">Baseplate protein J-like domain-containing protein</fullName>
    </recommendedName>
</protein>
<evidence type="ECO:0000313" key="1">
    <source>
        <dbReference type="EMBL" id="NHB91842.1"/>
    </source>
</evidence>
<gene>
    <name evidence="1" type="ORF">C5469_06650</name>
</gene>
<proteinExistence type="predicted"/>
<reference evidence="1 2" key="1">
    <citation type="submission" date="2018-02" db="EMBL/GenBank/DDBJ databases">
        <authorList>
            <person name="Machado R.A."/>
        </authorList>
    </citation>
    <scope>NUCLEOTIDE SEQUENCE [LARGE SCALE GENOMIC DNA]</scope>
    <source>
        <strain evidence="1 2">DSM 19724</strain>
    </source>
</reference>
<keyword evidence="2" id="KW-1185">Reference proteome</keyword>